<keyword evidence="1" id="KW-1133">Transmembrane helix</keyword>
<feature type="chain" id="PRO_5019196033" description="Esterase-like activity of phytase family protein" evidence="2">
    <location>
        <begin position="24"/>
        <end position="339"/>
    </location>
</feature>
<name>A0A428WXN9_AMYBA</name>
<dbReference type="InterPro" id="IPR011041">
    <property type="entry name" value="Quinoprot_gluc/sorb_DH_b-prop"/>
</dbReference>
<organism evidence="3 4">
    <name type="scientific">Amycolatopsis balhimycina DSM 5908</name>
    <dbReference type="NCBI Taxonomy" id="1081091"/>
    <lineage>
        <taxon>Bacteria</taxon>
        <taxon>Bacillati</taxon>
        <taxon>Actinomycetota</taxon>
        <taxon>Actinomycetes</taxon>
        <taxon>Pseudonocardiales</taxon>
        <taxon>Pseudonocardiaceae</taxon>
        <taxon>Amycolatopsis</taxon>
    </lineage>
</organism>
<dbReference type="Proteomes" id="UP000286716">
    <property type="component" value="Unassembled WGS sequence"/>
</dbReference>
<keyword evidence="4" id="KW-1185">Reference proteome</keyword>
<evidence type="ECO:0008006" key="5">
    <source>
        <dbReference type="Google" id="ProtNLM"/>
    </source>
</evidence>
<accession>A0A428WXN9</accession>
<dbReference type="OrthoDB" id="9801244at2"/>
<proteinExistence type="predicted"/>
<reference evidence="3 4" key="1">
    <citation type="submission" date="2018-05" db="EMBL/GenBank/DDBJ databases">
        <title>Evolution of GPA BGCs.</title>
        <authorList>
            <person name="Waglechner N."/>
            <person name="Wright G.D."/>
        </authorList>
    </citation>
    <scope>NUCLEOTIDE SEQUENCE [LARGE SCALE GENOMIC DNA]</scope>
    <source>
        <strain evidence="3 4">DSM 5908</strain>
    </source>
</reference>
<feature type="signal peptide" evidence="2">
    <location>
        <begin position="1"/>
        <end position="23"/>
    </location>
</feature>
<dbReference type="RefSeq" id="WP_020644873.1">
    <property type="nucleotide sequence ID" value="NZ_QHHU01000008.1"/>
</dbReference>
<evidence type="ECO:0000256" key="2">
    <source>
        <dbReference type="SAM" id="SignalP"/>
    </source>
</evidence>
<dbReference type="EMBL" id="QHHU01000008">
    <property type="protein sequence ID" value="RSM47819.1"/>
    <property type="molecule type" value="Genomic_DNA"/>
</dbReference>
<keyword evidence="1" id="KW-0472">Membrane</keyword>
<keyword evidence="1" id="KW-0812">Transmembrane</keyword>
<sequence>MRWVVAFAAVVVAVLGGPVPASAAEAPQTLCTIKDSRIGELSGLVSDGEHLYAMNDGGTKIQVFVLGRDCKVQKVLTDRTDPFDPEDLARTADGTLWLSDTGDNNKGRLTVALEELSPQGKVTMHRLTYPDGQHDTEALIMDKSGTPYLITKDILGEAKVYRPSGPLASPGPTNLEKVGSLKISATDTQGGPVGSIGSVLVTGGASTADGSVVALRTYTDAYLYAVPDGDVLAALQRTPVRIPLPGEKQGEAIAFDPDGTLVSGSEGVGQPLRVVRGAAALAAQSASASADGKSSAGTGASSGSAGDGAGLPILPAAGITLAVVGIGWFGITRLRRRTR</sequence>
<dbReference type="AlphaFoldDB" id="A0A428WXN9"/>
<dbReference type="SUPFAM" id="SSF50952">
    <property type="entry name" value="Soluble quinoprotein glucose dehydrogenase"/>
    <property type="match status" value="1"/>
</dbReference>
<protein>
    <recommendedName>
        <fullName evidence="5">Esterase-like activity of phytase family protein</fullName>
    </recommendedName>
</protein>
<comment type="caution">
    <text evidence="3">The sequence shown here is derived from an EMBL/GenBank/DDBJ whole genome shotgun (WGS) entry which is preliminary data.</text>
</comment>
<feature type="transmembrane region" description="Helical" evidence="1">
    <location>
        <begin position="309"/>
        <end position="331"/>
    </location>
</feature>
<evidence type="ECO:0000313" key="3">
    <source>
        <dbReference type="EMBL" id="RSM47819.1"/>
    </source>
</evidence>
<gene>
    <name evidence="3" type="ORF">DMA12_07560</name>
</gene>
<keyword evidence="2" id="KW-0732">Signal</keyword>
<evidence type="ECO:0000256" key="1">
    <source>
        <dbReference type="SAM" id="Phobius"/>
    </source>
</evidence>
<evidence type="ECO:0000313" key="4">
    <source>
        <dbReference type="Proteomes" id="UP000286716"/>
    </source>
</evidence>